<dbReference type="GO" id="GO:0045739">
    <property type="term" value="P:positive regulation of DNA repair"/>
    <property type="evidence" value="ECO:0007669"/>
    <property type="project" value="TreeGrafter"/>
</dbReference>
<evidence type="ECO:0000256" key="1">
    <source>
        <dbReference type="ARBA" id="ARBA00001946"/>
    </source>
</evidence>
<dbReference type="AlphaFoldDB" id="A0A0G4EJA5"/>
<keyword evidence="4" id="KW-0378">Hydrolase</keyword>
<dbReference type="GO" id="GO:0004725">
    <property type="term" value="F:protein tyrosine phosphatase activity"/>
    <property type="evidence" value="ECO:0007669"/>
    <property type="project" value="UniProtKB-EC"/>
</dbReference>
<proteinExistence type="inferred from homology"/>
<reference evidence="9 10" key="1">
    <citation type="submission" date="2014-11" db="EMBL/GenBank/DDBJ databases">
        <authorList>
            <person name="Zhu J."/>
            <person name="Qi W."/>
            <person name="Song R."/>
        </authorList>
    </citation>
    <scope>NUCLEOTIDE SEQUENCE [LARGE SCALE GENOMIC DNA]</scope>
</reference>
<dbReference type="GO" id="GO:0030154">
    <property type="term" value="P:cell differentiation"/>
    <property type="evidence" value="ECO:0007669"/>
    <property type="project" value="TreeGrafter"/>
</dbReference>
<dbReference type="GO" id="GO:0005634">
    <property type="term" value="C:nucleus"/>
    <property type="evidence" value="ECO:0007669"/>
    <property type="project" value="TreeGrafter"/>
</dbReference>
<evidence type="ECO:0000256" key="4">
    <source>
        <dbReference type="ARBA" id="ARBA00022801"/>
    </source>
</evidence>
<evidence type="ECO:0000256" key="8">
    <source>
        <dbReference type="SAM" id="MobiDB-lite"/>
    </source>
</evidence>
<dbReference type="Proteomes" id="UP000041254">
    <property type="component" value="Unassembled WGS sequence"/>
</dbReference>
<evidence type="ECO:0000256" key="5">
    <source>
        <dbReference type="ARBA" id="ARBA00022842"/>
    </source>
</evidence>
<evidence type="ECO:0000313" key="9">
    <source>
        <dbReference type="EMBL" id="CEL96799.1"/>
    </source>
</evidence>
<protein>
    <recommendedName>
        <fullName evidence="3">protein-tyrosine-phosphatase</fullName>
        <ecNumber evidence="3">3.1.3.48</ecNumber>
    </recommendedName>
</protein>
<feature type="compositionally biased region" description="Basic and acidic residues" evidence="8">
    <location>
        <begin position="392"/>
        <end position="401"/>
    </location>
</feature>
<dbReference type="InterPro" id="IPR038102">
    <property type="entry name" value="EYA_dom_sf"/>
</dbReference>
<gene>
    <name evidence="9" type="ORF">Vbra_20417</name>
</gene>
<feature type="compositionally biased region" description="Polar residues" evidence="8">
    <location>
        <begin position="56"/>
        <end position="67"/>
    </location>
</feature>
<keyword evidence="6" id="KW-0904">Protein phosphatase</keyword>
<evidence type="ECO:0000256" key="2">
    <source>
        <dbReference type="ARBA" id="ARBA00010501"/>
    </source>
</evidence>
<comment type="cofactor">
    <cofactor evidence="1">
        <name>Mg(2+)</name>
        <dbReference type="ChEBI" id="CHEBI:18420"/>
    </cofactor>
</comment>
<sequence>MSMGLSFSSGEATGAHLEQPAVGRVTDDILPSPPNHLTKNHSTRPPLSNHRKHQHLPTTHATTNNNHRLLHTSSRSRSRAIQNRPLPPSRPLRALSGEMCNGVGGSSCSSVGDGVCEDEEPIYFLWDLDETLITFQCLLAEQPTLREKYGIETNAGAIRGKINAYTLSECILSIAERYMGLSEIERLDLVPTTCLEFRAYEEDGGTSGGEERFNQFISPPPCPKLASLTEQNKKQLARLFKEIRRVYSAYPNEVNLPVFHQLLPDRQHYLMEKHLKQTTSAIPPIPPSPTPNTPTNTGNGSGKGNPAASSPTTRPIQPSIRLPNGLIPAVSSSRLMTKLAPKVAADGPAVQHESEDEEMEPVDASVVDGDGCDGDGCDGDGCCEGDGCEEGEASRVPRERGPSPPLDLDAATGRSVKRRPSLPDSQIKKRRVDGDKMMAIMPASHVVDPDDGWEDPFAHTLSHDGWIHQDAECVDGDDDVEDEGGPSTPDGPVPRLKTDVFTPQHRQKGADCPQRLATDCSMADNGTSDDNRSSEDGAGDAMDDGGMNRVRLRAAMRALGVGGKVVLGEEQGATALLASPKGADFLERCTTNDLMTLIRAGDLTDVKLLVDWINTVSRGWMDNARRVLTTLTRHCKAPVRHYIVSAGQLLPTVVKLCLFGLKDHFPIEHVYSSAAYGKKECFERILADIVREHNHRRQTKERRGDSSGRSCGGGGGASVDSASSGHSDVLNVRVCAIGDGIEEREAAHTLGIDFYAVEGWQDLYTVLRDFTGLEQADHEQDRPG</sequence>
<keyword evidence="10" id="KW-1185">Reference proteome</keyword>
<feature type="region of interest" description="Disordered" evidence="8">
    <location>
        <begin position="344"/>
        <end position="371"/>
    </location>
</feature>
<comment type="similarity">
    <text evidence="2">Belongs to the HAD-like hydrolase superfamily. EYA family.</text>
</comment>
<feature type="region of interest" description="Disordered" evidence="8">
    <location>
        <begin position="475"/>
        <end position="545"/>
    </location>
</feature>
<dbReference type="PANTHER" id="PTHR10190:SF16">
    <property type="entry name" value="DEVELOPMENTAL PROTEIN EYES ABSENT"/>
    <property type="match status" value="1"/>
</dbReference>
<feature type="compositionally biased region" description="Polar residues" evidence="8">
    <location>
        <begin position="307"/>
        <end position="316"/>
    </location>
</feature>
<feature type="region of interest" description="Disordered" evidence="8">
    <location>
        <begin position="25"/>
        <end position="93"/>
    </location>
</feature>
<dbReference type="Gene3D" id="3.40.50.12350">
    <property type="match status" value="2"/>
</dbReference>
<dbReference type="EMBL" id="CDMY01000246">
    <property type="protein sequence ID" value="CEL96799.1"/>
    <property type="molecule type" value="Genomic_DNA"/>
</dbReference>
<name>A0A0G4EJA5_VITBC</name>
<dbReference type="InterPro" id="IPR028472">
    <property type="entry name" value="EYA"/>
</dbReference>
<evidence type="ECO:0000256" key="6">
    <source>
        <dbReference type="ARBA" id="ARBA00022912"/>
    </source>
</evidence>
<dbReference type="VEuPathDB" id="CryptoDB:Vbra_20417"/>
<dbReference type="STRING" id="1169540.A0A0G4EJA5"/>
<organism evidence="9 10">
    <name type="scientific">Vitrella brassicaformis (strain CCMP3155)</name>
    <dbReference type="NCBI Taxonomy" id="1169540"/>
    <lineage>
        <taxon>Eukaryota</taxon>
        <taxon>Sar</taxon>
        <taxon>Alveolata</taxon>
        <taxon>Colpodellida</taxon>
        <taxon>Vitrellaceae</taxon>
        <taxon>Vitrella</taxon>
    </lineage>
</organism>
<comment type="catalytic activity">
    <reaction evidence="7">
        <text>O-phospho-L-tyrosyl-[protein] + H2O = L-tyrosyl-[protein] + phosphate</text>
        <dbReference type="Rhea" id="RHEA:10684"/>
        <dbReference type="Rhea" id="RHEA-COMP:10136"/>
        <dbReference type="Rhea" id="RHEA-COMP:20101"/>
        <dbReference type="ChEBI" id="CHEBI:15377"/>
        <dbReference type="ChEBI" id="CHEBI:43474"/>
        <dbReference type="ChEBI" id="CHEBI:46858"/>
        <dbReference type="ChEBI" id="CHEBI:61978"/>
        <dbReference type="EC" id="3.1.3.48"/>
    </reaction>
</comment>
<feature type="region of interest" description="Disordered" evidence="8">
    <location>
        <begin position="388"/>
        <end position="435"/>
    </location>
</feature>
<accession>A0A0G4EJA5</accession>
<evidence type="ECO:0000313" key="10">
    <source>
        <dbReference type="Proteomes" id="UP000041254"/>
    </source>
</evidence>
<feature type="region of interest" description="Disordered" evidence="8">
    <location>
        <begin position="279"/>
        <end position="325"/>
    </location>
</feature>
<dbReference type="InParanoid" id="A0A0G4EJA5"/>
<feature type="compositionally biased region" description="Acidic residues" evidence="8">
    <location>
        <begin position="475"/>
        <end position="484"/>
    </location>
</feature>
<feature type="region of interest" description="Disordered" evidence="8">
    <location>
        <begin position="693"/>
        <end position="725"/>
    </location>
</feature>
<dbReference type="PANTHER" id="PTHR10190">
    <property type="entry name" value="EYES ABSENT"/>
    <property type="match status" value="1"/>
</dbReference>
<evidence type="ECO:0000256" key="7">
    <source>
        <dbReference type="ARBA" id="ARBA00051722"/>
    </source>
</evidence>
<feature type="compositionally biased region" description="Basic residues" evidence="8">
    <location>
        <begin position="68"/>
        <end position="78"/>
    </location>
</feature>
<feature type="compositionally biased region" description="Pro residues" evidence="8">
    <location>
        <begin position="283"/>
        <end position="292"/>
    </location>
</feature>
<dbReference type="EC" id="3.1.3.48" evidence="3"/>
<keyword evidence="5" id="KW-0460">Magnesium</keyword>
<dbReference type="OrthoDB" id="167668at2759"/>
<evidence type="ECO:0000256" key="3">
    <source>
        <dbReference type="ARBA" id="ARBA00013064"/>
    </source>
</evidence>